<proteinExistence type="predicted"/>
<dbReference type="AlphaFoldDB" id="A0A443L5M8"/>
<dbReference type="PANTHER" id="PTHR44068">
    <property type="entry name" value="ZGC:194242"/>
    <property type="match status" value="1"/>
</dbReference>
<evidence type="ECO:0000259" key="2">
    <source>
        <dbReference type="Pfam" id="PF08241"/>
    </source>
</evidence>
<evidence type="ECO:0000313" key="3">
    <source>
        <dbReference type="EMBL" id="RWR44476.1"/>
    </source>
</evidence>
<dbReference type="Gene3D" id="3.40.50.150">
    <property type="entry name" value="Vaccinia Virus protein VP39"/>
    <property type="match status" value="1"/>
</dbReference>
<evidence type="ECO:0000256" key="1">
    <source>
        <dbReference type="ARBA" id="ARBA00022679"/>
    </source>
</evidence>
<dbReference type="InterPro" id="IPR013216">
    <property type="entry name" value="Methyltransf_11"/>
</dbReference>
<comment type="caution">
    <text evidence="3">The sequence shown here is derived from an EMBL/GenBank/DDBJ whole genome shotgun (WGS) entry which is preliminary data.</text>
</comment>
<dbReference type="InterPro" id="IPR029063">
    <property type="entry name" value="SAM-dependent_MTases_sf"/>
</dbReference>
<dbReference type="GO" id="GO:0032259">
    <property type="term" value="P:methylation"/>
    <property type="evidence" value="ECO:0007669"/>
    <property type="project" value="UniProtKB-KW"/>
</dbReference>
<evidence type="ECO:0000313" key="4">
    <source>
        <dbReference type="Proteomes" id="UP000286594"/>
    </source>
</evidence>
<dbReference type="SUPFAM" id="SSF53335">
    <property type="entry name" value="S-adenosyl-L-methionine-dependent methyltransferases"/>
    <property type="match status" value="1"/>
</dbReference>
<sequence length="280" mass="30290">MTDAQAISDHWGNGDVYSRILEAMRQAGIAPETVTIEQLAPVDHFHARGFQATVELAEILPIHAGDRLLDIGCGIGGPARYLARRFHCHVDGIDITPPFVEAANRLSALVGMQDAVECRLGDGQTLPYGDATFDGGYAQHVTMNVPDRGAFFAEAFRVLKPGAFFALTEHGLGEVGPPHHPVPWSKDGSGAYLMRPEDTVAALERAGFTQIEVTDTGERYLQSYRAAIALAETGQAPVFGLHILLGKEALQIVRNTARNIEERRTHPVQILCHKPAPAGS</sequence>
<dbReference type="EMBL" id="SAVB01000031">
    <property type="protein sequence ID" value="RWR44476.1"/>
    <property type="molecule type" value="Genomic_DNA"/>
</dbReference>
<name>A0A443L5M8_9RHOB</name>
<organism evidence="3 4">
    <name type="scientific">Paenirhodobacter ferrireducens</name>
    <dbReference type="NCBI Taxonomy" id="1215032"/>
    <lineage>
        <taxon>Bacteria</taxon>
        <taxon>Pseudomonadati</taxon>
        <taxon>Pseudomonadota</taxon>
        <taxon>Alphaproteobacteria</taxon>
        <taxon>Rhodobacterales</taxon>
        <taxon>Rhodobacter group</taxon>
        <taxon>Paenirhodobacter</taxon>
    </lineage>
</organism>
<gene>
    <name evidence="3" type="ORF">EOW65_18840</name>
</gene>
<protein>
    <submittedName>
        <fullName evidence="3">SAM-dependent methyltransferase</fullName>
    </submittedName>
</protein>
<keyword evidence="1 3" id="KW-0808">Transferase</keyword>
<dbReference type="Proteomes" id="UP000286594">
    <property type="component" value="Unassembled WGS sequence"/>
</dbReference>
<reference evidence="3 4" key="1">
    <citation type="submission" date="2019-01" db="EMBL/GenBank/DDBJ databases">
        <title>Sinorhodobacter populi sp. nov. isolated from the symptomatic bark tissue of Populus euramericana canker.</title>
        <authorList>
            <person name="Xu G."/>
        </authorList>
    </citation>
    <scope>NUCLEOTIDE SEQUENCE [LARGE SCALE GENOMIC DNA]</scope>
    <source>
        <strain evidence="3 4">CCTCC AB2012026</strain>
    </source>
</reference>
<dbReference type="OrthoDB" id="9765084at2"/>
<dbReference type="Pfam" id="PF08241">
    <property type="entry name" value="Methyltransf_11"/>
    <property type="match status" value="1"/>
</dbReference>
<keyword evidence="3" id="KW-0489">Methyltransferase</keyword>
<dbReference type="PANTHER" id="PTHR44068:SF11">
    <property type="entry name" value="GERANYL DIPHOSPHATE 2-C-METHYLTRANSFERASE"/>
    <property type="match status" value="1"/>
</dbReference>
<dbReference type="CDD" id="cd02440">
    <property type="entry name" value="AdoMet_MTases"/>
    <property type="match status" value="1"/>
</dbReference>
<dbReference type="RefSeq" id="WP_128152077.1">
    <property type="nucleotide sequence ID" value="NZ_SAVB01000031.1"/>
</dbReference>
<dbReference type="GO" id="GO:0008757">
    <property type="term" value="F:S-adenosylmethionine-dependent methyltransferase activity"/>
    <property type="evidence" value="ECO:0007669"/>
    <property type="project" value="InterPro"/>
</dbReference>
<feature type="domain" description="Methyltransferase type 11" evidence="2">
    <location>
        <begin position="69"/>
        <end position="166"/>
    </location>
</feature>
<keyword evidence="4" id="KW-1185">Reference proteome</keyword>
<accession>A0A443L5M8</accession>
<dbReference type="InterPro" id="IPR050447">
    <property type="entry name" value="Erg6_SMT_methyltransf"/>
</dbReference>